<proteinExistence type="predicted"/>
<evidence type="ECO:0000313" key="2">
    <source>
        <dbReference type="EMBL" id="URN92827.1"/>
    </source>
</evidence>
<sequence>MKQKLFPFINLGLAVVMLFFALPKMGMSADPLANAFWIVWVGFSAIVIAANGNIILMSEEKRDRLKQIKRQRSLRFEKKLAAMMKNKVDNEANNKKVKETAS</sequence>
<dbReference type="Proteomes" id="UP001056756">
    <property type="component" value="Chromosome"/>
</dbReference>
<feature type="transmembrane region" description="Helical" evidence="1">
    <location>
        <begin position="35"/>
        <end position="56"/>
    </location>
</feature>
<keyword evidence="1" id="KW-1133">Transmembrane helix</keyword>
<organism evidence="2 3">
    <name type="scientific">Candidatus Pristimantibacillus lignocellulolyticus</name>
    <dbReference type="NCBI Taxonomy" id="2994561"/>
    <lineage>
        <taxon>Bacteria</taxon>
        <taxon>Bacillati</taxon>
        <taxon>Bacillota</taxon>
        <taxon>Bacilli</taxon>
        <taxon>Bacillales</taxon>
        <taxon>Paenibacillaceae</taxon>
        <taxon>Candidatus Pristimantibacillus</taxon>
    </lineage>
</organism>
<feature type="transmembrane region" description="Helical" evidence="1">
    <location>
        <begin position="5"/>
        <end position="23"/>
    </location>
</feature>
<gene>
    <name evidence="2" type="ORF">NAG76_13335</name>
</gene>
<dbReference type="AlphaFoldDB" id="A0A9J6Z9V9"/>
<protein>
    <submittedName>
        <fullName evidence="2">Uncharacterized protein</fullName>
    </submittedName>
</protein>
<keyword evidence="1" id="KW-0812">Transmembrane</keyword>
<dbReference type="KEGG" id="plig:NAG76_13335"/>
<dbReference type="EMBL" id="CP097899">
    <property type="protein sequence ID" value="URN92827.1"/>
    <property type="molecule type" value="Genomic_DNA"/>
</dbReference>
<evidence type="ECO:0000313" key="3">
    <source>
        <dbReference type="Proteomes" id="UP001056756"/>
    </source>
</evidence>
<name>A0A9J6Z9V9_9BACL</name>
<keyword evidence="1" id="KW-0472">Membrane</keyword>
<reference evidence="2" key="1">
    <citation type="submission" date="2022-05" db="EMBL/GenBank/DDBJ databases">
        <title>Novel bacterial taxa in a minimal lignocellulolytic consortium and its capacity to transform plastics disclosed by genome-resolved metagenomics.</title>
        <authorList>
            <person name="Rodriguez C.A.D."/>
            <person name="Diaz-Garcia L."/>
            <person name="Herrera K."/>
            <person name="Tarazona N.A."/>
            <person name="Sproer C."/>
            <person name="Overmann J."/>
            <person name="Jimenez D.J."/>
        </authorList>
    </citation>
    <scope>NUCLEOTIDE SEQUENCE</scope>
    <source>
        <strain evidence="2">MAG5</strain>
    </source>
</reference>
<evidence type="ECO:0000256" key="1">
    <source>
        <dbReference type="SAM" id="Phobius"/>
    </source>
</evidence>
<accession>A0A9J6Z9V9</accession>